<dbReference type="PRINTS" id="PR00290">
    <property type="entry name" value="KAZALINHBTR"/>
</dbReference>
<dbReference type="PROSITE" id="PS00282">
    <property type="entry name" value="KAZAL_1"/>
    <property type="match status" value="1"/>
</dbReference>
<evidence type="ECO:0000259" key="7">
    <source>
        <dbReference type="PROSITE" id="PS51465"/>
    </source>
</evidence>
<evidence type="ECO:0000256" key="4">
    <source>
        <dbReference type="ARBA" id="ARBA00022900"/>
    </source>
</evidence>
<evidence type="ECO:0000256" key="6">
    <source>
        <dbReference type="SAM" id="SignalP"/>
    </source>
</evidence>
<dbReference type="Proteomes" id="UP001044222">
    <property type="component" value="Chromosome 7"/>
</dbReference>
<dbReference type="GO" id="GO:0004867">
    <property type="term" value="F:serine-type endopeptidase inhibitor activity"/>
    <property type="evidence" value="ECO:0007669"/>
    <property type="project" value="UniProtKB-KW"/>
</dbReference>
<evidence type="ECO:0000256" key="3">
    <source>
        <dbReference type="ARBA" id="ARBA00022690"/>
    </source>
</evidence>
<comment type="subcellular location">
    <subcellularLocation>
        <location evidence="1">Secreted</location>
    </subcellularLocation>
</comment>
<sequence length="79" mass="8540">MAAKTLLLFVAIFFTTDARAKSGQYRRPSCGGMSETQACPLNYSPVCGTDGITYPNECALCVQRLETKADILIVKEGTC</sequence>
<gene>
    <name evidence="8" type="ORF">ANANG_G00139880</name>
</gene>
<evidence type="ECO:0000256" key="1">
    <source>
        <dbReference type="ARBA" id="ARBA00004613"/>
    </source>
</evidence>
<feature type="domain" description="Kazal-like" evidence="7">
    <location>
        <begin position="24"/>
        <end position="79"/>
    </location>
</feature>
<protein>
    <recommendedName>
        <fullName evidence="7">Kazal-like domain-containing protein</fullName>
    </recommendedName>
</protein>
<dbReference type="InterPro" id="IPR001239">
    <property type="entry name" value="Prot_inh_Kazal-m"/>
</dbReference>
<evidence type="ECO:0000256" key="5">
    <source>
        <dbReference type="ARBA" id="ARBA00023157"/>
    </source>
</evidence>
<dbReference type="EMBL" id="JAFIRN010000007">
    <property type="protein sequence ID" value="KAG5845508.1"/>
    <property type="molecule type" value="Genomic_DNA"/>
</dbReference>
<dbReference type="SMART" id="SM00280">
    <property type="entry name" value="KAZAL"/>
    <property type="match status" value="1"/>
</dbReference>
<reference evidence="8" key="1">
    <citation type="submission" date="2021-01" db="EMBL/GenBank/DDBJ databases">
        <title>A chromosome-scale assembly of European eel, Anguilla anguilla.</title>
        <authorList>
            <person name="Henkel C."/>
            <person name="Jong-Raadsen S.A."/>
            <person name="Dufour S."/>
            <person name="Weltzien F.-A."/>
            <person name="Palstra A.P."/>
            <person name="Pelster B."/>
            <person name="Spaink H.P."/>
            <person name="Van Den Thillart G.E."/>
            <person name="Jansen H."/>
            <person name="Zahm M."/>
            <person name="Klopp C."/>
            <person name="Cedric C."/>
            <person name="Louis A."/>
            <person name="Berthelot C."/>
            <person name="Parey E."/>
            <person name="Roest Crollius H."/>
            <person name="Montfort J."/>
            <person name="Robinson-Rechavi M."/>
            <person name="Bucao C."/>
            <person name="Bouchez O."/>
            <person name="Gislard M."/>
            <person name="Lluch J."/>
            <person name="Milhes M."/>
            <person name="Lampietro C."/>
            <person name="Lopez Roques C."/>
            <person name="Donnadieu C."/>
            <person name="Braasch I."/>
            <person name="Desvignes T."/>
            <person name="Postlethwait J."/>
            <person name="Bobe J."/>
            <person name="Guiguen Y."/>
            <person name="Dirks R."/>
        </authorList>
    </citation>
    <scope>NUCLEOTIDE SEQUENCE</scope>
    <source>
        <strain evidence="8">Tag_6206</strain>
        <tissue evidence="8">Liver</tissue>
    </source>
</reference>
<dbReference type="CDD" id="cd01327">
    <property type="entry name" value="KAZAL_PSTI"/>
    <property type="match status" value="1"/>
</dbReference>
<dbReference type="GO" id="GO:0005576">
    <property type="term" value="C:extracellular region"/>
    <property type="evidence" value="ECO:0007669"/>
    <property type="project" value="UniProtKB-SubCell"/>
</dbReference>
<dbReference type="PANTHER" id="PTHR21312">
    <property type="entry name" value="SERINE PROTEASE INHIBITOR"/>
    <property type="match status" value="1"/>
</dbReference>
<evidence type="ECO:0000256" key="2">
    <source>
        <dbReference type="ARBA" id="ARBA00022525"/>
    </source>
</evidence>
<dbReference type="PANTHER" id="PTHR21312:SF28">
    <property type="entry name" value="OVOINHIBITOR-RELATED"/>
    <property type="match status" value="1"/>
</dbReference>
<dbReference type="InterPro" id="IPR002350">
    <property type="entry name" value="Kazal_dom"/>
</dbReference>
<name>A0A9D3MDI5_ANGAN</name>
<dbReference type="Pfam" id="PF00050">
    <property type="entry name" value="Kazal_1"/>
    <property type="match status" value="1"/>
</dbReference>
<dbReference type="PROSITE" id="PS51465">
    <property type="entry name" value="KAZAL_2"/>
    <property type="match status" value="1"/>
</dbReference>
<proteinExistence type="predicted"/>
<keyword evidence="5" id="KW-1015">Disulfide bond</keyword>
<keyword evidence="6" id="KW-0732">Signal</keyword>
<feature type="signal peptide" evidence="6">
    <location>
        <begin position="1"/>
        <end position="20"/>
    </location>
</feature>
<dbReference type="Gene3D" id="3.30.60.30">
    <property type="match status" value="1"/>
</dbReference>
<dbReference type="SUPFAM" id="SSF100895">
    <property type="entry name" value="Kazal-type serine protease inhibitors"/>
    <property type="match status" value="1"/>
</dbReference>
<accession>A0A9D3MDI5</accession>
<dbReference type="AlphaFoldDB" id="A0A9D3MDI5"/>
<keyword evidence="9" id="KW-1185">Reference proteome</keyword>
<evidence type="ECO:0000313" key="8">
    <source>
        <dbReference type="EMBL" id="KAG5845508.1"/>
    </source>
</evidence>
<feature type="chain" id="PRO_5039483622" description="Kazal-like domain-containing protein" evidence="6">
    <location>
        <begin position="21"/>
        <end position="79"/>
    </location>
</feature>
<organism evidence="8 9">
    <name type="scientific">Anguilla anguilla</name>
    <name type="common">European freshwater eel</name>
    <name type="synonym">Muraena anguilla</name>
    <dbReference type="NCBI Taxonomy" id="7936"/>
    <lineage>
        <taxon>Eukaryota</taxon>
        <taxon>Metazoa</taxon>
        <taxon>Chordata</taxon>
        <taxon>Craniata</taxon>
        <taxon>Vertebrata</taxon>
        <taxon>Euteleostomi</taxon>
        <taxon>Actinopterygii</taxon>
        <taxon>Neopterygii</taxon>
        <taxon>Teleostei</taxon>
        <taxon>Anguilliformes</taxon>
        <taxon>Anguillidae</taxon>
        <taxon>Anguilla</taxon>
    </lineage>
</organism>
<keyword evidence="3" id="KW-0646">Protease inhibitor</keyword>
<evidence type="ECO:0000313" key="9">
    <source>
        <dbReference type="Proteomes" id="UP001044222"/>
    </source>
</evidence>
<keyword evidence="4" id="KW-0722">Serine protease inhibitor</keyword>
<comment type="caution">
    <text evidence="8">The sequence shown here is derived from an EMBL/GenBank/DDBJ whole genome shotgun (WGS) entry which is preliminary data.</text>
</comment>
<dbReference type="InterPro" id="IPR036058">
    <property type="entry name" value="Kazal_dom_sf"/>
</dbReference>
<keyword evidence="2" id="KW-0964">Secreted</keyword>